<evidence type="ECO:0000313" key="1">
    <source>
        <dbReference type="EMBL" id="BBY80754.1"/>
    </source>
</evidence>
<dbReference type="AlphaFoldDB" id="A0A7I7UH33"/>
<sequence length="137" mass="14649">MVYGNPSFDCAGAQIHAVCRQLATVVTIDGVIDNDNIERVTAFAKRFVLAEKAFLLDLSGVTSFTPQCVSLLYALDESCYDAEVEWSMVTSAAVENALGGVAAGFPVAASVHDALHQFAAGIDERRRLLPLLTKKTA</sequence>
<accession>A0A7I7UH33</accession>
<reference evidence="1 2" key="1">
    <citation type="journal article" date="2019" name="Emerg. Microbes Infect.">
        <title>Comprehensive subspecies identification of 175 nontuberculous mycobacteria species based on 7547 genomic profiles.</title>
        <authorList>
            <person name="Matsumoto Y."/>
            <person name="Kinjo T."/>
            <person name="Motooka D."/>
            <person name="Nabeya D."/>
            <person name="Jung N."/>
            <person name="Uechi K."/>
            <person name="Horii T."/>
            <person name="Iida T."/>
            <person name="Fujita J."/>
            <person name="Nakamura S."/>
        </authorList>
    </citation>
    <scope>NUCLEOTIDE SEQUENCE [LARGE SCALE GENOMIC DNA]</scope>
    <source>
        <strain evidence="1 2">JCM 6370</strain>
    </source>
</reference>
<name>A0A7I7UH33_MYCPV</name>
<dbReference type="EMBL" id="AP022599">
    <property type="protein sequence ID" value="BBY80754.1"/>
    <property type="molecule type" value="Genomic_DNA"/>
</dbReference>
<evidence type="ECO:0000313" key="2">
    <source>
        <dbReference type="Proteomes" id="UP000467252"/>
    </source>
</evidence>
<gene>
    <name evidence="1" type="ORF">MPUL_19120</name>
</gene>
<proteinExistence type="predicted"/>
<dbReference type="Proteomes" id="UP000467252">
    <property type="component" value="Chromosome"/>
</dbReference>
<protein>
    <submittedName>
        <fullName evidence="1">Anti-sigma factor antagonist</fullName>
    </submittedName>
</protein>
<dbReference type="Gene3D" id="3.30.750.24">
    <property type="entry name" value="STAS domain"/>
    <property type="match status" value="1"/>
</dbReference>
<keyword evidence="2" id="KW-1185">Reference proteome</keyword>
<dbReference type="InterPro" id="IPR036513">
    <property type="entry name" value="STAS_dom_sf"/>
</dbReference>
<organism evidence="1 2">
    <name type="scientific">Mycolicibacterium pulveris</name>
    <name type="common">Mycobacterium pulveris</name>
    <dbReference type="NCBI Taxonomy" id="36813"/>
    <lineage>
        <taxon>Bacteria</taxon>
        <taxon>Bacillati</taxon>
        <taxon>Actinomycetota</taxon>
        <taxon>Actinomycetes</taxon>
        <taxon>Mycobacteriales</taxon>
        <taxon>Mycobacteriaceae</taxon>
        <taxon>Mycolicibacterium</taxon>
    </lineage>
</organism>